<feature type="transmembrane region" description="Helical" evidence="1">
    <location>
        <begin position="116"/>
        <end position="144"/>
    </location>
</feature>
<dbReference type="Proteomes" id="UP000600449">
    <property type="component" value="Unassembled WGS sequence"/>
</dbReference>
<organism evidence="3 4">
    <name type="scientific">Salinarimonas ramus</name>
    <dbReference type="NCBI Taxonomy" id="690164"/>
    <lineage>
        <taxon>Bacteria</taxon>
        <taxon>Pseudomonadati</taxon>
        <taxon>Pseudomonadota</taxon>
        <taxon>Alphaproteobacteria</taxon>
        <taxon>Hyphomicrobiales</taxon>
        <taxon>Salinarimonadaceae</taxon>
        <taxon>Salinarimonas</taxon>
    </lineage>
</organism>
<keyword evidence="1" id="KW-0472">Membrane</keyword>
<feature type="transmembrane region" description="Helical" evidence="1">
    <location>
        <begin position="74"/>
        <end position="96"/>
    </location>
</feature>
<accession>A0A917Q3Y6</accession>
<keyword evidence="4" id="KW-1185">Reference proteome</keyword>
<evidence type="ECO:0000313" key="3">
    <source>
        <dbReference type="EMBL" id="GGK20448.1"/>
    </source>
</evidence>
<feature type="domain" description="DUF1468" evidence="2">
    <location>
        <begin position="10"/>
        <end position="140"/>
    </location>
</feature>
<dbReference type="RefSeq" id="WP_188908933.1">
    <property type="nucleotide sequence ID" value="NZ_BMMF01000001.1"/>
</dbReference>
<dbReference type="InterPro" id="IPR009936">
    <property type="entry name" value="DUF1468"/>
</dbReference>
<keyword evidence="1" id="KW-0812">Transmembrane</keyword>
<feature type="transmembrane region" description="Helical" evidence="1">
    <location>
        <begin position="41"/>
        <end position="62"/>
    </location>
</feature>
<name>A0A917Q3Y6_9HYPH</name>
<evidence type="ECO:0000313" key="4">
    <source>
        <dbReference type="Proteomes" id="UP000600449"/>
    </source>
</evidence>
<keyword evidence="1" id="KW-1133">Transmembrane helix</keyword>
<evidence type="ECO:0000256" key="1">
    <source>
        <dbReference type="SAM" id="Phobius"/>
    </source>
</evidence>
<protein>
    <recommendedName>
        <fullName evidence="2">DUF1468 domain-containing protein</fullName>
    </recommendedName>
</protein>
<gene>
    <name evidence="3" type="ORF">GCM10011322_03890</name>
</gene>
<dbReference type="Pfam" id="PF07331">
    <property type="entry name" value="TctB"/>
    <property type="match status" value="1"/>
</dbReference>
<sequence>MGSSLSRDFVAGLVAMAIGAFVLFEGSGYALGTARRMGPGFFPVALGGLLLLVGLAITLAGLRTHDRLPKPNPRALVAIPLALVVFALLVERVGFFPAGVAAVLVASAADGGSRPLTALVLALVLVPLAYGLFVLLLGVPIAFVEWRP</sequence>
<reference evidence="3 4" key="1">
    <citation type="journal article" date="2014" name="Int. J. Syst. Evol. Microbiol.">
        <title>Complete genome sequence of Corynebacterium casei LMG S-19264T (=DSM 44701T), isolated from a smear-ripened cheese.</title>
        <authorList>
            <consortium name="US DOE Joint Genome Institute (JGI-PGF)"/>
            <person name="Walter F."/>
            <person name="Albersmeier A."/>
            <person name="Kalinowski J."/>
            <person name="Ruckert C."/>
        </authorList>
    </citation>
    <scope>NUCLEOTIDE SEQUENCE [LARGE SCALE GENOMIC DNA]</scope>
    <source>
        <strain evidence="3 4">CGMCC 1.9161</strain>
    </source>
</reference>
<proteinExistence type="predicted"/>
<comment type="caution">
    <text evidence="3">The sequence shown here is derived from an EMBL/GenBank/DDBJ whole genome shotgun (WGS) entry which is preliminary data.</text>
</comment>
<evidence type="ECO:0000259" key="2">
    <source>
        <dbReference type="Pfam" id="PF07331"/>
    </source>
</evidence>
<dbReference type="AlphaFoldDB" id="A0A917Q3Y6"/>
<dbReference type="EMBL" id="BMMF01000001">
    <property type="protein sequence ID" value="GGK20448.1"/>
    <property type="molecule type" value="Genomic_DNA"/>
</dbReference>
<feature type="transmembrane region" description="Helical" evidence="1">
    <location>
        <begin position="9"/>
        <end position="29"/>
    </location>
</feature>